<dbReference type="Proteomes" id="UP000076532">
    <property type="component" value="Unassembled WGS sequence"/>
</dbReference>
<dbReference type="EMBL" id="KV417542">
    <property type="protein sequence ID" value="KZP22128.1"/>
    <property type="molecule type" value="Genomic_DNA"/>
</dbReference>
<protein>
    <submittedName>
        <fullName evidence="1">Uncharacterized protein</fullName>
    </submittedName>
</protein>
<dbReference type="AlphaFoldDB" id="A0A166KPM9"/>
<sequence length="76" mass="8619">MAASWQQLDLSIAVDMIEGRCLPNHQSSLKQVVLRGQYMKYALNGRPALQSRLLLVKRHSRIDVQLLSLSLEDMAI</sequence>
<evidence type="ECO:0000313" key="1">
    <source>
        <dbReference type="EMBL" id="KZP22128.1"/>
    </source>
</evidence>
<keyword evidence="2" id="KW-1185">Reference proteome</keyword>
<proteinExistence type="predicted"/>
<gene>
    <name evidence="1" type="ORF">FIBSPDRAFT_860023</name>
</gene>
<reference evidence="1 2" key="1">
    <citation type="journal article" date="2016" name="Mol. Biol. Evol.">
        <title>Comparative Genomics of Early-Diverging Mushroom-Forming Fungi Provides Insights into the Origins of Lignocellulose Decay Capabilities.</title>
        <authorList>
            <person name="Nagy L.G."/>
            <person name="Riley R."/>
            <person name="Tritt A."/>
            <person name="Adam C."/>
            <person name="Daum C."/>
            <person name="Floudas D."/>
            <person name="Sun H."/>
            <person name="Yadav J.S."/>
            <person name="Pangilinan J."/>
            <person name="Larsson K.H."/>
            <person name="Matsuura K."/>
            <person name="Barry K."/>
            <person name="Labutti K."/>
            <person name="Kuo R."/>
            <person name="Ohm R.A."/>
            <person name="Bhattacharya S.S."/>
            <person name="Shirouzu T."/>
            <person name="Yoshinaga Y."/>
            <person name="Martin F.M."/>
            <person name="Grigoriev I.V."/>
            <person name="Hibbett D.S."/>
        </authorList>
    </citation>
    <scope>NUCLEOTIDE SEQUENCE [LARGE SCALE GENOMIC DNA]</scope>
    <source>
        <strain evidence="1 2">CBS 109695</strain>
    </source>
</reference>
<organism evidence="1 2">
    <name type="scientific">Athelia psychrophila</name>
    <dbReference type="NCBI Taxonomy" id="1759441"/>
    <lineage>
        <taxon>Eukaryota</taxon>
        <taxon>Fungi</taxon>
        <taxon>Dikarya</taxon>
        <taxon>Basidiomycota</taxon>
        <taxon>Agaricomycotina</taxon>
        <taxon>Agaricomycetes</taxon>
        <taxon>Agaricomycetidae</taxon>
        <taxon>Atheliales</taxon>
        <taxon>Atheliaceae</taxon>
        <taxon>Athelia</taxon>
    </lineage>
</organism>
<accession>A0A166KPM9</accession>
<name>A0A166KPM9_9AGAM</name>
<evidence type="ECO:0000313" key="2">
    <source>
        <dbReference type="Proteomes" id="UP000076532"/>
    </source>
</evidence>